<keyword evidence="3 11" id="KW-0396">Initiation factor</keyword>
<dbReference type="InterPro" id="IPR000178">
    <property type="entry name" value="TF_IF2_bacterial-like"/>
</dbReference>
<evidence type="ECO:0000256" key="8">
    <source>
        <dbReference type="ARBA" id="ARBA00023134"/>
    </source>
</evidence>
<evidence type="ECO:0000256" key="4">
    <source>
        <dbReference type="ARBA" id="ARBA00022741"/>
    </source>
</evidence>
<dbReference type="GO" id="GO:0005525">
    <property type="term" value="F:GTP binding"/>
    <property type="evidence" value="ECO:0007669"/>
    <property type="project" value="UniProtKB-KW"/>
</dbReference>
<dbReference type="Pfam" id="PF11987">
    <property type="entry name" value="IF-2"/>
    <property type="match status" value="1"/>
</dbReference>
<dbReference type="PANTHER" id="PTHR43381">
    <property type="entry name" value="TRANSLATION INITIATION FACTOR IF-2-RELATED"/>
    <property type="match status" value="1"/>
</dbReference>
<evidence type="ECO:0000313" key="11">
    <source>
        <dbReference type="EMBL" id="KZP23584.1"/>
    </source>
</evidence>
<dbReference type="OrthoDB" id="361630at2759"/>
<dbReference type="Pfam" id="PF22042">
    <property type="entry name" value="EF-G_D2"/>
    <property type="match status" value="1"/>
</dbReference>
<evidence type="ECO:0000256" key="3">
    <source>
        <dbReference type="ARBA" id="ARBA00022540"/>
    </source>
</evidence>
<dbReference type="Gene3D" id="2.40.30.10">
    <property type="entry name" value="Translation factors"/>
    <property type="match status" value="2"/>
</dbReference>
<dbReference type="InterPro" id="IPR023115">
    <property type="entry name" value="TIF_IF2_dom3"/>
</dbReference>
<dbReference type="InterPro" id="IPR053905">
    <property type="entry name" value="EF-G-like_DII"/>
</dbReference>
<keyword evidence="7" id="KW-0496">Mitochondrion</keyword>
<proteinExistence type="inferred from homology"/>
<dbReference type="NCBIfam" id="TIGR00487">
    <property type="entry name" value="IF-2"/>
    <property type="match status" value="1"/>
</dbReference>
<dbReference type="InterPro" id="IPR027417">
    <property type="entry name" value="P-loop_NTPase"/>
</dbReference>
<accession>A0A166M2Z2</accession>
<comment type="subcellular location">
    <subcellularLocation>
        <location evidence="1">Mitochondrion</location>
    </subcellularLocation>
</comment>
<name>A0A166M2Z2_9AGAM</name>
<dbReference type="GO" id="GO:0003924">
    <property type="term" value="F:GTPase activity"/>
    <property type="evidence" value="ECO:0007669"/>
    <property type="project" value="InterPro"/>
</dbReference>
<keyword evidence="5" id="KW-0648">Protein biosynthesis</keyword>
<evidence type="ECO:0000256" key="1">
    <source>
        <dbReference type="ARBA" id="ARBA00004173"/>
    </source>
</evidence>
<evidence type="ECO:0000256" key="2">
    <source>
        <dbReference type="ARBA" id="ARBA00007733"/>
    </source>
</evidence>
<dbReference type="Pfam" id="PF00009">
    <property type="entry name" value="GTP_EFTU"/>
    <property type="match status" value="1"/>
</dbReference>
<dbReference type="CDD" id="cd03692">
    <property type="entry name" value="mtIF2_IVc"/>
    <property type="match status" value="1"/>
</dbReference>
<sequence>MEKENQRKRKAKVFTRVTPDVFIPSTVSVGQLARLLNVRMGTLQRKMAAAGMAEESSYDHILTSEYAALLADEFGRNPIINDEAAFDIYPRAASSDPSSLPSRPPVVTIMGHVDHGKTTLLDTLRSTSVAKGEAGGITQHIGAFSVPVKGDPNDTAPRTITFLDTPGHAAFSAMRARGAGVTDIIVLVVAADDGIMPQTREVIELTKKTEGKVGVVVAINKVDKPGVDVDGVTKALMVEGIQLESYGGDTPGVEVSGLTGLGLENLTETLSAMSELQDLRAERDGQVHGYVLESNIRKGLGPVATVLILRGRLTVASHLIAGTAHAKVRIMNDSNGGAVKEAYPGMAITVSGWKDLPNAGDEVLSGSEPDIKKALANRIRKAEVEASLVDMEAINNQRIQDRKDEAADTTGEPTPKVKTGPKELRLIIKGDVSGSVEAVEGALQDIGNKEAVVKIVSSGVGDVTESDVMMAKAVEGMVVAFSVQVPRAIESKASAQDVPIYSSTIIYRVMEEVRNRVGALLPPIIERKVTGEANVLELFNINLKGRQTKQVAGCRVTNGLVEKSKKGRVIRDGVTVFDGSLDTMKQGKKDLTEVRKGMECGLSFADFQELEADDLIQMYEVIEKPGVL</sequence>
<keyword evidence="8" id="KW-0342">GTP-binding</keyword>
<organism evidence="11 12">
    <name type="scientific">Athelia psychrophila</name>
    <dbReference type="NCBI Taxonomy" id="1759441"/>
    <lineage>
        <taxon>Eukaryota</taxon>
        <taxon>Fungi</taxon>
        <taxon>Dikarya</taxon>
        <taxon>Basidiomycota</taxon>
        <taxon>Agaricomycotina</taxon>
        <taxon>Agaricomycetes</taxon>
        <taxon>Agaricomycetidae</taxon>
        <taxon>Atheliales</taxon>
        <taxon>Atheliaceae</taxon>
        <taxon>Athelia</taxon>
    </lineage>
</organism>
<dbReference type="SUPFAM" id="SSF52540">
    <property type="entry name" value="P-loop containing nucleoside triphosphate hydrolases"/>
    <property type="match status" value="1"/>
</dbReference>
<dbReference type="FunFam" id="3.40.50.300:FF:000019">
    <property type="entry name" value="Translation initiation factor IF-2"/>
    <property type="match status" value="1"/>
</dbReference>
<dbReference type="NCBIfam" id="TIGR00231">
    <property type="entry name" value="small_GTP"/>
    <property type="match status" value="1"/>
</dbReference>
<evidence type="ECO:0000259" key="10">
    <source>
        <dbReference type="PROSITE" id="PS51722"/>
    </source>
</evidence>
<keyword evidence="6" id="KW-0809">Transit peptide</keyword>
<protein>
    <recommendedName>
        <fullName evidence="9">Translation initiation factor IF-2, mitochondrial</fullName>
    </recommendedName>
</protein>
<dbReference type="PRINTS" id="PR00315">
    <property type="entry name" value="ELONGATNFCT"/>
</dbReference>
<dbReference type="Gene3D" id="3.40.50.300">
    <property type="entry name" value="P-loop containing nucleotide triphosphate hydrolases"/>
    <property type="match status" value="1"/>
</dbReference>
<dbReference type="Proteomes" id="UP000076532">
    <property type="component" value="Unassembled WGS sequence"/>
</dbReference>
<evidence type="ECO:0000256" key="9">
    <source>
        <dbReference type="ARBA" id="ARBA00044200"/>
    </source>
</evidence>
<dbReference type="InterPro" id="IPR005225">
    <property type="entry name" value="Small_GTP-bd"/>
</dbReference>
<dbReference type="STRING" id="436010.A0A166M2Z2"/>
<gene>
    <name evidence="11" type="ORF">FIBSPDRAFT_737107</name>
</gene>
<keyword evidence="12" id="KW-1185">Reference proteome</keyword>
<dbReference type="AlphaFoldDB" id="A0A166M2Z2"/>
<dbReference type="Gene3D" id="3.40.50.10050">
    <property type="entry name" value="Translation initiation factor IF- 2, domain 3"/>
    <property type="match status" value="1"/>
</dbReference>
<dbReference type="CDD" id="cd01887">
    <property type="entry name" value="IF2_eIF5B"/>
    <property type="match status" value="1"/>
</dbReference>
<evidence type="ECO:0000256" key="6">
    <source>
        <dbReference type="ARBA" id="ARBA00022946"/>
    </source>
</evidence>
<dbReference type="GO" id="GO:0003743">
    <property type="term" value="F:translation initiation factor activity"/>
    <property type="evidence" value="ECO:0007669"/>
    <property type="project" value="UniProtKB-KW"/>
</dbReference>
<dbReference type="SUPFAM" id="SSF50447">
    <property type="entry name" value="Translation proteins"/>
    <property type="match status" value="2"/>
</dbReference>
<dbReference type="InterPro" id="IPR015760">
    <property type="entry name" value="TIF_IF2"/>
</dbReference>
<dbReference type="InterPro" id="IPR009000">
    <property type="entry name" value="Transl_B-barrel_sf"/>
</dbReference>
<keyword evidence="4" id="KW-0547">Nucleotide-binding</keyword>
<evidence type="ECO:0000256" key="5">
    <source>
        <dbReference type="ARBA" id="ARBA00022917"/>
    </source>
</evidence>
<dbReference type="EMBL" id="KV417531">
    <property type="protein sequence ID" value="KZP23584.1"/>
    <property type="molecule type" value="Genomic_DNA"/>
</dbReference>
<comment type="similarity">
    <text evidence="2">Belongs to the TRAFAC class translation factor GTPase superfamily. Classic translation factor GTPase family. IF-2 subfamily.</text>
</comment>
<evidence type="ECO:0000256" key="7">
    <source>
        <dbReference type="ARBA" id="ARBA00023128"/>
    </source>
</evidence>
<evidence type="ECO:0000313" key="12">
    <source>
        <dbReference type="Proteomes" id="UP000076532"/>
    </source>
</evidence>
<dbReference type="InterPro" id="IPR036925">
    <property type="entry name" value="TIF_IF2_dom3_sf"/>
</dbReference>
<dbReference type="InterPro" id="IPR000795">
    <property type="entry name" value="T_Tr_GTP-bd_dom"/>
</dbReference>
<dbReference type="FunFam" id="3.40.50.10050:FF:000001">
    <property type="entry name" value="Translation initiation factor IF-2"/>
    <property type="match status" value="1"/>
</dbReference>
<dbReference type="GO" id="GO:0005739">
    <property type="term" value="C:mitochondrion"/>
    <property type="evidence" value="ECO:0007669"/>
    <property type="project" value="UniProtKB-SubCell"/>
</dbReference>
<dbReference type="SUPFAM" id="SSF52156">
    <property type="entry name" value="Initiation factor IF2/eIF5b, domain 3"/>
    <property type="match status" value="1"/>
</dbReference>
<dbReference type="PROSITE" id="PS51722">
    <property type="entry name" value="G_TR_2"/>
    <property type="match status" value="1"/>
</dbReference>
<feature type="domain" description="Tr-type G" evidence="10">
    <location>
        <begin position="102"/>
        <end position="280"/>
    </location>
</feature>
<reference evidence="11 12" key="1">
    <citation type="journal article" date="2016" name="Mol. Biol. Evol.">
        <title>Comparative Genomics of Early-Diverging Mushroom-Forming Fungi Provides Insights into the Origins of Lignocellulose Decay Capabilities.</title>
        <authorList>
            <person name="Nagy L.G."/>
            <person name="Riley R."/>
            <person name="Tritt A."/>
            <person name="Adam C."/>
            <person name="Daum C."/>
            <person name="Floudas D."/>
            <person name="Sun H."/>
            <person name="Yadav J.S."/>
            <person name="Pangilinan J."/>
            <person name="Larsson K.H."/>
            <person name="Matsuura K."/>
            <person name="Barry K."/>
            <person name="Labutti K."/>
            <person name="Kuo R."/>
            <person name="Ohm R.A."/>
            <person name="Bhattacharya S.S."/>
            <person name="Shirouzu T."/>
            <person name="Yoshinaga Y."/>
            <person name="Martin F.M."/>
            <person name="Grigoriev I.V."/>
            <person name="Hibbett D.S."/>
        </authorList>
    </citation>
    <scope>NUCLEOTIDE SEQUENCE [LARGE SCALE GENOMIC DNA]</scope>
    <source>
        <strain evidence="11 12">CBS 109695</strain>
    </source>
</reference>
<dbReference type="FunFam" id="2.40.30.10:FF:000008">
    <property type="entry name" value="Translation initiation factor IF-2"/>
    <property type="match status" value="1"/>
</dbReference>
<dbReference type="PANTHER" id="PTHR43381:SF20">
    <property type="entry name" value="TRANSLATION INITIATION FACTOR IF-2, MITOCHONDRIAL"/>
    <property type="match status" value="1"/>
</dbReference>